<evidence type="ECO:0000256" key="2">
    <source>
        <dbReference type="ARBA" id="ARBA00022730"/>
    </source>
</evidence>
<gene>
    <name evidence="7 10" type="primary">rpsD</name>
</gene>
<dbReference type="InterPro" id="IPR005709">
    <property type="entry name" value="Ribosomal_uS4_bac-type"/>
</dbReference>
<keyword evidence="2 7" id="KW-0699">rRNA-binding</keyword>
<evidence type="ECO:0000256" key="1">
    <source>
        <dbReference type="ARBA" id="ARBA00007465"/>
    </source>
</evidence>
<dbReference type="GO" id="GO:0006412">
    <property type="term" value="P:translation"/>
    <property type="evidence" value="ECO:0007669"/>
    <property type="project" value="UniProtKB-UniRule"/>
</dbReference>
<dbReference type="GO" id="GO:0042274">
    <property type="term" value="P:ribosomal small subunit biogenesis"/>
    <property type="evidence" value="ECO:0007669"/>
    <property type="project" value="TreeGrafter"/>
</dbReference>
<dbReference type="PANTHER" id="PTHR11831:SF4">
    <property type="entry name" value="SMALL RIBOSOMAL SUBUNIT PROTEIN US4M"/>
    <property type="match status" value="1"/>
</dbReference>
<dbReference type="EMBL" id="KT007045">
    <property type="protein sequence ID" value="AKQ04597.1"/>
    <property type="molecule type" value="Genomic_DNA"/>
</dbReference>
<evidence type="ECO:0000256" key="3">
    <source>
        <dbReference type="ARBA" id="ARBA00022884"/>
    </source>
</evidence>
<dbReference type="HAMAP" id="MF_01306_B">
    <property type="entry name" value="Ribosomal_uS4_B"/>
    <property type="match status" value="1"/>
</dbReference>
<dbReference type="InterPro" id="IPR036986">
    <property type="entry name" value="S4_RNA-bd_sf"/>
</dbReference>
<dbReference type="SMART" id="SM00363">
    <property type="entry name" value="S4"/>
    <property type="match status" value="1"/>
</dbReference>
<feature type="domain" description="Small ribosomal subunit protein uS4 N-terminal" evidence="9">
    <location>
        <begin position="3"/>
        <end position="103"/>
    </location>
</feature>
<evidence type="ECO:0000313" key="10">
    <source>
        <dbReference type="EMBL" id="AKQ04597.1"/>
    </source>
</evidence>
<dbReference type="AlphaFoldDB" id="A0A0H4TDH6"/>
<keyword evidence="5 7" id="KW-0687">Ribonucleoprotein</keyword>
<dbReference type="InterPro" id="IPR001912">
    <property type="entry name" value="Ribosomal_uS4_N"/>
</dbReference>
<dbReference type="Gene3D" id="1.10.1050.10">
    <property type="entry name" value="Ribosomal Protein S4 Delta 41, Chain A, domain 1"/>
    <property type="match status" value="1"/>
</dbReference>
<dbReference type="GO" id="GO:0019843">
    <property type="term" value="F:rRNA binding"/>
    <property type="evidence" value="ECO:0007669"/>
    <property type="project" value="UniProtKB-UniRule"/>
</dbReference>
<reference evidence="10" key="1">
    <citation type="journal article" date="2015" name="ISME J.">
        <title>Aquifer environment selects for microbial species cohorts in sediment and groundwater.</title>
        <authorList>
            <person name="Hug L.A."/>
            <person name="Thomas B.C."/>
            <person name="Brown C.T."/>
            <person name="Frischkorn K.R."/>
            <person name="Williams K.H."/>
            <person name="Tringe S.G."/>
            <person name="Banfield J.F."/>
        </authorList>
    </citation>
    <scope>NUCLEOTIDE SEQUENCE</scope>
</reference>
<feature type="domain" description="RNA-binding S4" evidence="8">
    <location>
        <begin position="104"/>
        <end position="168"/>
    </location>
</feature>
<sequence>MARYIGPVCKLCRREGFKMFLKGERCFTAKCAFERRAFAPGEHGRAGAGRGGSDRASDYARQLRAKQQARRTYGVLEAQFRRYFGVARRTKGMTGFTLLQMLEQRLDNVVYRMGYAVNRAEARQLVNHGHFNVNGRRMSIPSMLVKPEDVVEVREGSRSKPFFKDLSDYAEKRACASWLDRDLKKLSGKVLRLPERAEIDGNLNEQLIVEYYSR</sequence>
<proteinExistence type="inferred from homology"/>
<dbReference type="GO" id="GO:0015935">
    <property type="term" value="C:small ribosomal subunit"/>
    <property type="evidence" value="ECO:0007669"/>
    <property type="project" value="InterPro"/>
</dbReference>
<evidence type="ECO:0000256" key="6">
    <source>
        <dbReference type="ARBA" id="ARBA00035254"/>
    </source>
</evidence>
<accession>A0A0H4TDH6</accession>
<dbReference type="PANTHER" id="PTHR11831">
    <property type="entry name" value="30S 40S RIBOSOMAL PROTEIN"/>
    <property type="match status" value="1"/>
</dbReference>
<dbReference type="CDD" id="cd00165">
    <property type="entry name" value="S4"/>
    <property type="match status" value="1"/>
</dbReference>
<dbReference type="SUPFAM" id="SSF55174">
    <property type="entry name" value="Alpha-L RNA-binding motif"/>
    <property type="match status" value="1"/>
</dbReference>
<comment type="subunit">
    <text evidence="7">Part of the 30S ribosomal subunit. Contacts protein S5. The interaction surface between S4 and S5 is involved in control of translational fidelity.</text>
</comment>
<dbReference type="NCBIfam" id="NF003717">
    <property type="entry name" value="PRK05327.1"/>
    <property type="match status" value="1"/>
</dbReference>
<dbReference type="InterPro" id="IPR022801">
    <property type="entry name" value="Ribosomal_uS4"/>
</dbReference>
<evidence type="ECO:0000259" key="9">
    <source>
        <dbReference type="SMART" id="SM01390"/>
    </source>
</evidence>
<organism evidence="10">
    <name type="scientific">uncultured Chloroflexi bacterium Rifle_16ft_4_minimus_640</name>
    <dbReference type="NCBI Taxonomy" id="1665080"/>
    <lineage>
        <taxon>Bacteria</taxon>
        <taxon>Bacillati</taxon>
        <taxon>Chloroflexota</taxon>
        <taxon>environmental samples</taxon>
    </lineage>
</organism>
<protein>
    <recommendedName>
        <fullName evidence="6 7">Small ribosomal subunit protein uS4</fullName>
    </recommendedName>
</protein>
<keyword evidence="4 7" id="KW-0689">Ribosomal protein</keyword>
<evidence type="ECO:0000256" key="5">
    <source>
        <dbReference type="ARBA" id="ARBA00023274"/>
    </source>
</evidence>
<name>A0A0H4TDH6_9CHLR</name>
<comment type="similarity">
    <text evidence="1 7">Belongs to the universal ribosomal protein uS4 family.</text>
</comment>
<dbReference type="Pfam" id="PF01479">
    <property type="entry name" value="S4"/>
    <property type="match status" value="1"/>
</dbReference>
<dbReference type="GO" id="GO:0003735">
    <property type="term" value="F:structural constituent of ribosome"/>
    <property type="evidence" value="ECO:0007669"/>
    <property type="project" value="InterPro"/>
</dbReference>
<dbReference type="PROSITE" id="PS50889">
    <property type="entry name" value="S4"/>
    <property type="match status" value="1"/>
</dbReference>
<comment type="function">
    <text evidence="7">One of the primary rRNA binding proteins, it binds directly to 16S rRNA where it nucleates assembly of the body of the 30S subunit.</text>
</comment>
<evidence type="ECO:0000256" key="7">
    <source>
        <dbReference type="HAMAP-Rule" id="MF_01306"/>
    </source>
</evidence>
<dbReference type="SMART" id="SM01390">
    <property type="entry name" value="Ribosomal_S4"/>
    <property type="match status" value="1"/>
</dbReference>
<dbReference type="NCBIfam" id="TIGR01017">
    <property type="entry name" value="rpsD_bact"/>
    <property type="match status" value="1"/>
</dbReference>
<dbReference type="FunFam" id="3.10.290.10:FF:000001">
    <property type="entry name" value="30S ribosomal protein S4"/>
    <property type="match status" value="1"/>
</dbReference>
<dbReference type="InterPro" id="IPR002942">
    <property type="entry name" value="S4_RNA-bd"/>
</dbReference>
<evidence type="ECO:0000256" key="4">
    <source>
        <dbReference type="ARBA" id="ARBA00022980"/>
    </source>
</evidence>
<dbReference type="Gene3D" id="3.10.290.10">
    <property type="entry name" value="RNA-binding S4 domain"/>
    <property type="match status" value="1"/>
</dbReference>
<evidence type="ECO:0000259" key="8">
    <source>
        <dbReference type="SMART" id="SM00363"/>
    </source>
</evidence>
<dbReference type="Pfam" id="PF00163">
    <property type="entry name" value="Ribosomal_S4"/>
    <property type="match status" value="1"/>
</dbReference>
<comment type="function">
    <text evidence="7">With S5 and S12 plays an important role in translational accuracy.</text>
</comment>
<keyword evidence="3 7" id="KW-0694">RNA-binding</keyword>